<dbReference type="GO" id="GO:0051539">
    <property type="term" value="F:4 iron, 4 sulfur cluster binding"/>
    <property type="evidence" value="ECO:0007669"/>
    <property type="project" value="UniProtKB-KW"/>
</dbReference>
<keyword evidence="4" id="KW-0411">Iron-sulfur</keyword>
<keyword evidence="7" id="KW-1185">Reference proteome</keyword>
<gene>
    <name evidence="6" type="ORF">FAZ95_24600</name>
</gene>
<dbReference type="SUPFAM" id="SSF54862">
    <property type="entry name" value="4Fe-4S ferredoxins"/>
    <property type="match status" value="1"/>
</dbReference>
<dbReference type="GO" id="GO:0046872">
    <property type="term" value="F:metal ion binding"/>
    <property type="evidence" value="ECO:0007669"/>
    <property type="project" value="UniProtKB-KW"/>
</dbReference>
<dbReference type="Pfam" id="PF00037">
    <property type="entry name" value="Fer4"/>
    <property type="match status" value="1"/>
</dbReference>
<dbReference type="PANTHER" id="PTHR43687:SF1">
    <property type="entry name" value="FERREDOXIN III"/>
    <property type="match status" value="1"/>
</dbReference>
<dbReference type="EMBL" id="CP040078">
    <property type="protein sequence ID" value="QCP52362.1"/>
    <property type="molecule type" value="Genomic_DNA"/>
</dbReference>
<keyword evidence="2" id="KW-0479">Metal-binding</keyword>
<dbReference type="PROSITE" id="PS00198">
    <property type="entry name" value="4FE4S_FER_1"/>
    <property type="match status" value="1"/>
</dbReference>
<dbReference type="InterPro" id="IPR050572">
    <property type="entry name" value="Fe-S_Ferredoxin"/>
</dbReference>
<evidence type="ECO:0000313" key="6">
    <source>
        <dbReference type="EMBL" id="QCP52362.1"/>
    </source>
</evidence>
<dbReference type="RefSeq" id="WP_137335135.1">
    <property type="nucleotide sequence ID" value="NZ_CP040078.1"/>
</dbReference>
<keyword evidence="3" id="KW-0408">Iron</keyword>
<evidence type="ECO:0000313" key="7">
    <source>
        <dbReference type="Proteomes" id="UP000298656"/>
    </source>
</evidence>
<dbReference type="PROSITE" id="PS51379">
    <property type="entry name" value="4FE4S_FER_2"/>
    <property type="match status" value="2"/>
</dbReference>
<dbReference type="Pfam" id="PF12837">
    <property type="entry name" value="Fer4_6"/>
    <property type="match status" value="1"/>
</dbReference>
<dbReference type="PANTHER" id="PTHR43687">
    <property type="entry name" value="ADENYLYLSULFATE REDUCTASE, BETA SUBUNIT"/>
    <property type="match status" value="1"/>
</dbReference>
<dbReference type="Gene3D" id="3.30.70.20">
    <property type="match status" value="1"/>
</dbReference>
<evidence type="ECO:0000256" key="2">
    <source>
        <dbReference type="ARBA" id="ARBA00022723"/>
    </source>
</evidence>
<sequence>MGRLTKPVTPACKQDAGVFAPVVNLNRCEGKGDCAAVCPEQVFEVRRIDAADYEQFGPLQKLKLRVHGMKVAYTPNADACRACGVCVTACPERAITLARV</sequence>
<feature type="domain" description="4Fe-4S ferredoxin-type" evidence="5">
    <location>
        <begin position="19"/>
        <end position="48"/>
    </location>
</feature>
<dbReference type="KEGG" id="tvl:FAZ95_24600"/>
<evidence type="ECO:0000256" key="3">
    <source>
        <dbReference type="ARBA" id="ARBA00023004"/>
    </source>
</evidence>
<protein>
    <submittedName>
        <fullName evidence="6">4Fe-4S dicluster domain-containing protein</fullName>
    </submittedName>
</protein>
<dbReference type="AlphaFoldDB" id="A0A4P8ITC4"/>
<organism evidence="6 7">
    <name type="scientific">Trinickia violacea</name>
    <dbReference type="NCBI Taxonomy" id="2571746"/>
    <lineage>
        <taxon>Bacteria</taxon>
        <taxon>Pseudomonadati</taxon>
        <taxon>Pseudomonadota</taxon>
        <taxon>Betaproteobacteria</taxon>
        <taxon>Burkholderiales</taxon>
        <taxon>Burkholderiaceae</taxon>
        <taxon>Trinickia</taxon>
    </lineage>
</organism>
<accession>A0A4P8ITC4</accession>
<reference evidence="6 7" key="1">
    <citation type="submission" date="2019-05" db="EMBL/GenBank/DDBJ databases">
        <title>Burkholderia sp. DHOD12, isolated from subtropical forest soil.</title>
        <authorList>
            <person name="Gao Z.-H."/>
            <person name="Qiu L.-H."/>
        </authorList>
    </citation>
    <scope>NUCLEOTIDE SEQUENCE [LARGE SCALE GENOMIC DNA]</scope>
    <source>
        <strain evidence="6 7">DHOD12</strain>
    </source>
</reference>
<proteinExistence type="predicted"/>
<feature type="domain" description="4Fe-4S ferredoxin-type" evidence="5">
    <location>
        <begin position="71"/>
        <end position="100"/>
    </location>
</feature>
<dbReference type="OrthoDB" id="9781785at2"/>
<name>A0A4P8ITC4_9BURK</name>
<keyword evidence="1" id="KW-0004">4Fe-4S</keyword>
<evidence type="ECO:0000259" key="5">
    <source>
        <dbReference type="PROSITE" id="PS51379"/>
    </source>
</evidence>
<evidence type="ECO:0000256" key="1">
    <source>
        <dbReference type="ARBA" id="ARBA00022485"/>
    </source>
</evidence>
<dbReference type="Proteomes" id="UP000298656">
    <property type="component" value="Chromosome 2"/>
</dbReference>
<dbReference type="InterPro" id="IPR017896">
    <property type="entry name" value="4Fe4S_Fe-S-bd"/>
</dbReference>
<evidence type="ECO:0000256" key="4">
    <source>
        <dbReference type="ARBA" id="ARBA00023014"/>
    </source>
</evidence>
<dbReference type="InterPro" id="IPR017900">
    <property type="entry name" value="4Fe4S_Fe_S_CS"/>
</dbReference>